<evidence type="ECO:0000313" key="2">
    <source>
        <dbReference type="Proteomes" id="UP001432322"/>
    </source>
</evidence>
<dbReference type="Proteomes" id="UP001432322">
    <property type="component" value="Unassembled WGS sequence"/>
</dbReference>
<comment type="caution">
    <text evidence="1">The sequence shown here is derived from an EMBL/GenBank/DDBJ whole genome shotgun (WGS) entry which is preliminary data.</text>
</comment>
<dbReference type="AlphaFoldDB" id="A0AAV5WMV8"/>
<protein>
    <submittedName>
        <fullName evidence="1">Uncharacterized protein</fullName>
    </submittedName>
</protein>
<dbReference type="EMBL" id="BTSY01000006">
    <property type="protein sequence ID" value="GMT31875.1"/>
    <property type="molecule type" value="Genomic_DNA"/>
</dbReference>
<proteinExistence type="predicted"/>
<name>A0AAV5WMV8_9BILA</name>
<gene>
    <name evidence="1" type="ORF">PFISCL1PPCAC_23172</name>
</gene>
<accession>A0AAV5WMV8</accession>
<keyword evidence="2" id="KW-1185">Reference proteome</keyword>
<sequence length="212" mass="24604">HLGRLRRLGCFNRLGGSWFGCFGGLRCCGRRYRSRFWLSRGRGSGCGGGFWGLDCFRGRGLGSLDGLGHLSRLGCRRFGRLSGFRWWRCGSGHWFLDWFRGRRCGSGHWFLDWFRGRRCGSGHWFLYWFRGRRRRRRGSLGLLLLLLSWRFGRRGIINLREGLLDYVLEQAVVVLIKYGKSSDCERDYDEGRAESCSALLRVCCLGLIAHFD</sequence>
<evidence type="ECO:0000313" key="1">
    <source>
        <dbReference type="EMBL" id="GMT31875.1"/>
    </source>
</evidence>
<reference evidence="1" key="1">
    <citation type="submission" date="2023-10" db="EMBL/GenBank/DDBJ databases">
        <title>Genome assembly of Pristionchus species.</title>
        <authorList>
            <person name="Yoshida K."/>
            <person name="Sommer R.J."/>
        </authorList>
    </citation>
    <scope>NUCLEOTIDE SEQUENCE</scope>
    <source>
        <strain evidence="1">RS5133</strain>
    </source>
</reference>
<feature type="non-terminal residue" evidence="1">
    <location>
        <position position="1"/>
    </location>
</feature>
<organism evidence="1 2">
    <name type="scientific">Pristionchus fissidentatus</name>
    <dbReference type="NCBI Taxonomy" id="1538716"/>
    <lineage>
        <taxon>Eukaryota</taxon>
        <taxon>Metazoa</taxon>
        <taxon>Ecdysozoa</taxon>
        <taxon>Nematoda</taxon>
        <taxon>Chromadorea</taxon>
        <taxon>Rhabditida</taxon>
        <taxon>Rhabditina</taxon>
        <taxon>Diplogasteromorpha</taxon>
        <taxon>Diplogasteroidea</taxon>
        <taxon>Neodiplogasteridae</taxon>
        <taxon>Pristionchus</taxon>
    </lineage>
</organism>
<feature type="non-terminal residue" evidence="1">
    <location>
        <position position="212"/>
    </location>
</feature>